<evidence type="ECO:0000259" key="4">
    <source>
        <dbReference type="SMART" id="SM00091"/>
    </source>
</evidence>
<dbReference type="PANTHER" id="PTHR11269:SF16">
    <property type="entry name" value="PERIOD CIRCADIAN PROTEIN"/>
    <property type="match status" value="1"/>
</dbReference>
<evidence type="ECO:0000313" key="7">
    <source>
        <dbReference type="Proteomes" id="UP000827892"/>
    </source>
</evidence>
<dbReference type="SUPFAM" id="SSF55785">
    <property type="entry name" value="PYP-like sensor domain (PAS domain)"/>
    <property type="match status" value="1"/>
</dbReference>
<evidence type="ECO:0000313" key="5">
    <source>
        <dbReference type="EMBL" id="ULU08847.1"/>
    </source>
</evidence>
<dbReference type="PANTHER" id="PTHR11269">
    <property type="entry name" value="PERIOD CIRCADIAN PROTEIN"/>
    <property type="match status" value="1"/>
</dbReference>
<dbReference type="EMBL" id="CP092621">
    <property type="protein sequence ID" value="UMM20751.1"/>
    <property type="molecule type" value="Genomic_DNA"/>
</dbReference>
<feature type="compositionally biased region" description="Polar residues" evidence="3">
    <location>
        <begin position="594"/>
        <end position="604"/>
    </location>
</feature>
<feature type="region of interest" description="Disordered" evidence="3">
    <location>
        <begin position="1"/>
        <end position="47"/>
    </location>
</feature>
<sequence length="716" mass="78959">MGRRSPKHTTVEYVDLPPRRSPPRGPPPPKRKRLMPPKPKPSWPGERFEEGRITDVYYTHEGYESHRVDTWDWIPIIENFERGTISQMEPAGHSSATHNIVVPVANHPQPSPPAAAPLAPSTPMGSTGATMREDGATLSPPNTWSSSSVEFLDDTEDNRLLFTCTFTIPHGTILSSTLYSENFNEQYLEMGTNFLARLEPKGQSFILSAAAASVKQRIFARVLMPDNQLRACELLCEFEHDRAKITVLALRSAFNPQGSHVSSHFHVFTFITKHSSTCALTHIDYASIPYLGLLPTDLIGKSLLAFVYTPDVHVVRQAHVDLHNSRGKIVKSIADLRLVAHNGSILRCQTEWSAYVNPWTRKMELVVARHRICSLPIGDADVISAPPVGLQSKTLPTVMAKTFEDELRTIMNKPVPSTSRHHQSLKEQHQLFQLAAGSTDLGVYIDKLVEHLVVNSTVQQQQKVAAAAAAAAQAAQAAVVATAQMRKAASVPATTSPDPPLSYTQINCLENVHRLLKSQSRPESPAKQDEPFDEKKYPPQAQLTREALSLHTKRFEDEYKDTWCRRLKRLADDVPSSPPAKQLRPSGPTPIHWSATNNQHQNYRSMAPNPPPPPGKNYQITYTPLDDPTDQKSTNTKSDVENSTVYPISGSKFSTPMRLSIDGGASTPPPLVQRLLMPRGATSTGGASPTSGTNSPPTFPKTSSSSSLLMLRDTQN</sequence>
<dbReference type="AlphaFoldDB" id="A0AAE9EIJ4"/>
<keyword evidence="8" id="KW-1185">Reference proteome</keyword>
<feature type="compositionally biased region" description="Low complexity" evidence="3">
    <location>
        <begin position="680"/>
        <end position="707"/>
    </location>
</feature>
<feature type="region of interest" description="Disordered" evidence="3">
    <location>
        <begin position="517"/>
        <end position="541"/>
    </location>
</feature>
<dbReference type="Gene3D" id="3.30.450.20">
    <property type="entry name" value="PAS domain"/>
    <property type="match status" value="1"/>
</dbReference>
<dbReference type="InterPro" id="IPR050760">
    <property type="entry name" value="Period_circadian_regulator"/>
</dbReference>
<dbReference type="InterPro" id="IPR000014">
    <property type="entry name" value="PAS"/>
</dbReference>
<evidence type="ECO:0000313" key="8">
    <source>
        <dbReference type="Proteomes" id="UP000829354"/>
    </source>
</evidence>
<protein>
    <recommendedName>
        <fullName evidence="4">PAS domain-containing protein</fullName>
    </recommendedName>
</protein>
<accession>A0AAE9EIJ4</accession>
<feature type="domain" description="PAS" evidence="4">
    <location>
        <begin position="256"/>
        <end position="324"/>
    </location>
</feature>
<proteinExistence type="predicted"/>
<feature type="compositionally biased region" description="Pro residues" evidence="3">
    <location>
        <begin position="19"/>
        <end position="28"/>
    </location>
</feature>
<feature type="region of interest" description="Disordered" evidence="3">
    <location>
        <begin position="572"/>
        <end position="716"/>
    </location>
</feature>
<dbReference type="Pfam" id="PF14598">
    <property type="entry name" value="PAS_11"/>
    <property type="match status" value="1"/>
</dbReference>
<feature type="region of interest" description="Disordered" evidence="3">
    <location>
        <begin position="108"/>
        <end position="129"/>
    </location>
</feature>
<evidence type="ECO:0000256" key="2">
    <source>
        <dbReference type="ARBA" id="ARBA00023242"/>
    </source>
</evidence>
<dbReference type="EMBL" id="CP090892">
    <property type="protein sequence ID" value="ULU08847.1"/>
    <property type="molecule type" value="Genomic_DNA"/>
</dbReference>
<gene>
    <name evidence="5" type="ORF">L3Y34_019815</name>
    <name evidence="6" type="ORF">L5515_015905</name>
</gene>
<keyword evidence="2" id="KW-0539">Nucleus</keyword>
<dbReference type="SMART" id="SM00091">
    <property type="entry name" value="PAS"/>
    <property type="match status" value="1"/>
</dbReference>
<feature type="compositionally biased region" description="Basic and acidic residues" evidence="3">
    <location>
        <begin position="524"/>
        <end position="537"/>
    </location>
</feature>
<reference evidence="6 8" key="1">
    <citation type="submission" date="2022-04" db="EMBL/GenBank/DDBJ databases">
        <title>Chromosome-level reference genomes for two strains of Caenorhabditis briggsae: an improved platform for comparative genomics.</title>
        <authorList>
            <person name="Stevens L."/>
            <person name="Andersen E."/>
        </authorList>
    </citation>
    <scope>NUCLEOTIDE SEQUENCE [LARGE SCALE GENOMIC DNA]</scope>
    <source>
        <strain evidence="6">VX34</strain>
        <tissue evidence="6">Whole-organism</tissue>
    </source>
</reference>
<comment type="subcellular location">
    <subcellularLocation>
        <location evidence="1">Nucleus</location>
    </subcellularLocation>
</comment>
<dbReference type="Proteomes" id="UP000829354">
    <property type="component" value="Chromosome II"/>
</dbReference>
<dbReference type="InterPro" id="IPR035965">
    <property type="entry name" value="PAS-like_dom_sf"/>
</dbReference>
<evidence type="ECO:0000256" key="3">
    <source>
        <dbReference type="SAM" id="MobiDB-lite"/>
    </source>
</evidence>
<dbReference type="GO" id="GO:0005634">
    <property type="term" value="C:nucleus"/>
    <property type="evidence" value="ECO:0007669"/>
    <property type="project" value="UniProtKB-SubCell"/>
</dbReference>
<name>A0AAE9EIJ4_CAEBR</name>
<reference evidence="5 7" key="2">
    <citation type="submission" date="2022-05" db="EMBL/GenBank/DDBJ databases">
        <title>Chromosome-level reference genomes for two strains of Caenorhabditis briggsae: an improved platform for comparative genomics.</title>
        <authorList>
            <person name="Stevens L."/>
            <person name="Andersen E.C."/>
        </authorList>
    </citation>
    <scope>NUCLEOTIDE SEQUENCE [LARGE SCALE GENOMIC DNA]</scope>
    <source>
        <strain evidence="5">QX1410_ONT</strain>
        <tissue evidence="5">Whole-organism</tissue>
    </source>
</reference>
<evidence type="ECO:0000313" key="6">
    <source>
        <dbReference type="EMBL" id="UMM20751.1"/>
    </source>
</evidence>
<dbReference type="CDD" id="cd00130">
    <property type="entry name" value="PAS"/>
    <property type="match status" value="1"/>
</dbReference>
<evidence type="ECO:0000256" key="1">
    <source>
        <dbReference type="ARBA" id="ARBA00004123"/>
    </source>
</evidence>
<organism evidence="6 8">
    <name type="scientific">Caenorhabditis briggsae</name>
    <dbReference type="NCBI Taxonomy" id="6238"/>
    <lineage>
        <taxon>Eukaryota</taxon>
        <taxon>Metazoa</taxon>
        <taxon>Ecdysozoa</taxon>
        <taxon>Nematoda</taxon>
        <taxon>Chromadorea</taxon>
        <taxon>Rhabditida</taxon>
        <taxon>Rhabditina</taxon>
        <taxon>Rhabditomorpha</taxon>
        <taxon>Rhabditoidea</taxon>
        <taxon>Rhabditidae</taxon>
        <taxon>Peloderinae</taxon>
        <taxon>Caenorhabditis</taxon>
    </lineage>
</organism>
<dbReference type="Proteomes" id="UP000827892">
    <property type="component" value="Chromosome II"/>
</dbReference>
<feature type="compositionally biased region" description="Polar residues" evidence="3">
    <location>
        <begin position="631"/>
        <end position="654"/>
    </location>
</feature>